<accession>S4MK18</accession>
<dbReference type="Proteomes" id="UP000015001">
    <property type="component" value="Unassembled WGS sequence"/>
</dbReference>
<protein>
    <submittedName>
        <fullName evidence="1">Uncharacterized protein</fullName>
    </submittedName>
</protein>
<reference evidence="1 2" key="1">
    <citation type="submission" date="2013-02" db="EMBL/GenBank/DDBJ databases">
        <title>Draft Genome Sequence of Streptomyces afghaniensis, Which Produces Compounds of the Julimycin B-Complex.</title>
        <authorList>
            <person name="Gruening B.A."/>
            <person name="Praeg A."/>
            <person name="Erxleben A."/>
            <person name="Guenther S."/>
            <person name="Fiedler H.-P."/>
            <person name="Goodfellow M."/>
            <person name="Mueller M."/>
        </authorList>
    </citation>
    <scope>NUCLEOTIDE SEQUENCE [LARGE SCALE GENOMIC DNA]</scope>
    <source>
        <strain evidence="1 2">772</strain>
    </source>
</reference>
<dbReference type="AlphaFoldDB" id="S4MK18"/>
<organism evidence="1 2">
    <name type="scientific">Streptomyces afghaniensis 772</name>
    <dbReference type="NCBI Taxonomy" id="1283301"/>
    <lineage>
        <taxon>Bacteria</taxon>
        <taxon>Bacillati</taxon>
        <taxon>Actinomycetota</taxon>
        <taxon>Actinomycetes</taxon>
        <taxon>Kitasatosporales</taxon>
        <taxon>Streptomycetaceae</taxon>
        <taxon>Streptomyces</taxon>
    </lineage>
</organism>
<dbReference type="EMBL" id="AOPY01001598">
    <property type="protein sequence ID" value="EPJ35935.1"/>
    <property type="molecule type" value="Genomic_DNA"/>
</dbReference>
<comment type="caution">
    <text evidence="1">The sequence shown here is derived from an EMBL/GenBank/DDBJ whole genome shotgun (WGS) entry which is preliminary data.</text>
</comment>
<name>S4MK18_9ACTN</name>
<proteinExistence type="predicted"/>
<evidence type="ECO:0000313" key="1">
    <source>
        <dbReference type="EMBL" id="EPJ35935.1"/>
    </source>
</evidence>
<keyword evidence="2" id="KW-1185">Reference proteome</keyword>
<sequence>MREAESRQPGHGSGSLFCLAAEAAAGAQMSARPYTLSHRWGPIRRPQVPFLMRCILRPQYARVELTPPLDGPGRIRTR</sequence>
<evidence type="ECO:0000313" key="2">
    <source>
        <dbReference type="Proteomes" id="UP000015001"/>
    </source>
</evidence>
<dbReference type="PATRIC" id="fig|1283301.3.peg.6958"/>
<dbReference type="HOGENOM" id="CLU_2620368_0_0_11"/>
<gene>
    <name evidence="1" type="ORF">STAFG_7010</name>
</gene>